<dbReference type="PANTHER" id="PTHR46847">
    <property type="entry name" value="D-ALLOSE-BINDING PERIPLASMIC PROTEIN-RELATED"/>
    <property type="match status" value="1"/>
</dbReference>
<feature type="signal peptide" evidence="4">
    <location>
        <begin position="1"/>
        <end position="23"/>
    </location>
</feature>
<comment type="subcellular location">
    <subcellularLocation>
        <location evidence="1">Cell envelope</location>
    </subcellularLocation>
</comment>
<comment type="similarity">
    <text evidence="2">Belongs to the bacterial solute-binding protein 2 family.</text>
</comment>
<dbReference type="CDD" id="cd06311">
    <property type="entry name" value="PBP1_ABC_sugar_binding-like"/>
    <property type="match status" value="1"/>
</dbReference>
<dbReference type="RefSeq" id="WP_165907711.1">
    <property type="nucleotide sequence ID" value="NZ_SLUN01000001.1"/>
</dbReference>
<sequence>MKKIIGLMMICVMIFAMTFTGYAAPNGPIGIVVPSADHGWMAAVSYFARQKALQLGLKEGIGYKLVTSANVNEQANQIDEMIALNCSAIVLLPHNDEVSVAADKILKNKIKLVLFDRKVSGDYTAYIAGDNVGLGVKAAEYIGKKLGGKGTVAVMNTPSVGSVSSERVRGFKQTVAKKFPGLKLVDVTSGGFSMEDGLKMATDMLVAYPKLDAVFSIDDEPSMGILQAIKDAKRKDIKLLSGGGGTQTYFKTMGQNTGIDLFTVTYSPSMIKDAIQAAYDITKGKTVKKNTIIPPTVVNKDNFAKFLDKGSPY</sequence>
<name>A0A4V2QGT2_HYDET</name>
<evidence type="ECO:0000256" key="2">
    <source>
        <dbReference type="ARBA" id="ARBA00007639"/>
    </source>
</evidence>
<dbReference type="Pfam" id="PF13407">
    <property type="entry name" value="Peripla_BP_4"/>
    <property type="match status" value="1"/>
</dbReference>
<accession>A0A4V2QGT2</accession>
<evidence type="ECO:0000256" key="3">
    <source>
        <dbReference type="ARBA" id="ARBA00022729"/>
    </source>
</evidence>
<evidence type="ECO:0000256" key="1">
    <source>
        <dbReference type="ARBA" id="ARBA00004196"/>
    </source>
</evidence>
<dbReference type="EMBL" id="SLUN01000001">
    <property type="protein sequence ID" value="TCL77017.1"/>
    <property type="molecule type" value="Genomic_DNA"/>
</dbReference>
<evidence type="ECO:0000313" key="6">
    <source>
        <dbReference type="EMBL" id="TCL77017.1"/>
    </source>
</evidence>
<dbReference type="InterPro" id="IPR028082">
    <property type="entry name" value="Peripla_BP_I"/>
</dbReference>
<dbReference type="SUPFAM" id="SSF53822">
    <property type="entry name" value="Periplasmic binding protein-like I"/>
    <property type="match status" value="1"/>
</dbReference>
<keyword evidence="3 4" id="KW-0732">Signal</keyword>
<reference evidence="6 7" key="1">
    <citation type="submission" date="2019-03" db="EMBL/GenBank/DDBJ databases">
        <title>Genomic Encyclopedia of Type Strains, Phase IV (KMG-IV): sequencing the most valuable type-strain genomes for metagenomic binning, comparative biology and taxonomic classification.</title>
        <authorList>
            <person name="Goeker M."/>
        </authorList>
    </citation>
    <scope>NUCLEOTIDE SEQUENCE [LARGE SCALE GENOMIC DNA]</scope>
    <source>
        <strain evidence="6 7">LX-B</strain>
    </source>
</reference>
<dbReference type="PANTHER" id="PTHR46847:SF1">
    <property type="entry name" value="D-ALLOSE-BINDING PERIPLASMIC PROTEIN-RELATED"/>
    <property type="match status" value="1"/>
</dbReference>
<evidence type="ECO:0000256" key="4">
    <source>
        <dbReference type="SAM" id="SignalP"/>
    </source>
</evidence>
<keyword evidence="7" id="KW-1185">Reference proteome</keyword>
<organism evidence="6 7">
    <name type="scientific">Hydrogenispora ethanolica</name>
    <dbReference type="NCBI Taxonomy" id="1082276"/>
    <lineage>
        <taxon>Bacteria</taxon>
        <taxon>Bacillati</taxon>
        <taxon>Bacillota</taxon>
        <taxon>Hydrogenispora</taxon>
    </lineage>
</organism>
<dbReference type="InterPro" id="IPR025997">
    <property type="entry name" value="SBP_2_dom"/>
</dbReference>
<evidence type="ECO:0000313" key="7">
    <source>
        <dbReference type="Proteomes" id="UP000295008"/>
    </source>
</evidence>
<dbReference type="GO" id="GO:0030313">
    <property type="term" value="C:cell envelope"/>
    <property type="evidence" value="ECO:0007669"/>
    <property type="project" value="UniProtKB-SubCell"/>
</dbReference>
<gene>
    <name evidence="6" type="ORF">EDC14_1001302</name>
</gene>
<feature type="chain" id="PRO_5020891498" evidence="4">
    <location>
        <begin position="24"/>
        <end position="313"/>
    </location>
</feature>
<dbReference type="Gene3D" id="3.40.50.2300">
    <property type="match status" value="2"/>
</dbReference>
<proteinExistence type="inferred from homology"/>
<evidence type="ECO:0000259" key="5">
    <source>
        <dbReference type="Pfam" id="PF13407"/>
    </source>
</evidence>
<dbReference type="GO" id="GO:0030246">
    <property type="term" value="F:carbohydrate binding"/>
    <property type="evidence" value="ECO:0007669"/>
    <property type="project" value="UniProtKB-ARBA"/>
</dbReference>
<dbReference type="AlphaFoldDB" id="A0A4V2QGT2"/>
<protein>
    <submittedName>
        <fullName evidence="6">Monosaccharide ABC transporter substrate-binding protein (CUT2 family)</fullName>
    </submittedName>
</protein>
<dbReference type="Proteomes" id="UP000295008">
    <property type="component" value="Unassembled WGS sequence"/>
</dbReference>
<comment type="caution">
    <text evidence="6">The sequence shown here is derived from an EMBL/GenBank/DDBJ whole genome shotgun (WGS) entry which is preliminary data.</text>
</comment>
<feature type="domain" description="Periplasmic binding protein" evidence="5">
    <location>
        <begin position="29"/>
        <end position="285"/>
    </location>
</feature>